<gene>
    <name evidence="1" type="ORF">TL08_18770</name>
</gene>
<dbReference type="AlphaFoldDB" id="A0AAC9MZN0"/>
<sequence>MPRETRRRPPLDRELLDHSPRLTDTGALWRTKGRRFPRILGDFALLHLDDVLSLQDDRSTHPAYSTAHQHEFLS</sequence>
<protein>
    <submittedName>
        <fullName evidence="1">Uncharacterized protein</fullName>
    </submittedName>
</protein>
<name>A0AAC9MZN0_9PSEU</name>
<evidence type="ECO:0000313" key="2">
    <source>
        <dbReference type="Proteomes" id="UP000095210"/>
    </source>
</evidence>
<dbReference type="Proteomes" id="UP000095210">
    <property type="component" value="Chromosome"/>
</dbReference>
<accession>A0AAC9MZN0</accession>
<dbReference type="KEGG" id="ahm:TL08_18770"/>
<proteinExistence type="predicted"/>
<organism evidence="1 2">
    <name type="scientific">Actinoalloteichus hymeniacidonis</name>
    <dbReference type="NCBI Taxonomy" id="340345"/>
    <lineage>
        <taxon>Bacteria</taxon>
        <taxon>Bacillati</taxon>
        <taxon>Actinomycetota</taxon>
        <taxon>Actinomycetes</taxon>
        <taxon>Pseudonocardiales</taxon>
        <taxon>Pseudonocardiaceae</taxon>
        <taxon>Actinoalloteichus</taxon>
    </lineage>
</organism>
<keyword evidence="2" id="KW-1185">Reference proteome</keyword>
<dbReference type="RefSeq" id="WP_069850782.1">
    <property type="nucleotide sequence ID" value="NZ_CP014859.1"/>
</dbReference>
<reference evidence="2" key="1">
    <citation type="submission" date="2016-03" db="EMBL/GenBank/DDBJ databases">
        <title>Complete genome sequence of the type strain Actinoalloteichus hymeniacidonis DSM 45092.</title>
        <authorList>
            <person name="Schaffert L."/>
            <person name="Albersmeier A."/>
            <person name="Winkler A."/>
            <person name="Kalinowski J."/>
            <person name="Zotchev S."/>
            <person name="Ruckert C."/>
        </authorList>
    </citation>
    <scope>NUCLEOTIDE SEQUENCE [LARGE SCALE GENOMIC DNA]</scope>
    <source>
        <strain evidence="2">HPA177(T) (DSM 45092(T))</strain>
    </source>
</reference>
<evidence type="ECO:0000313" key="1">
    <source>
        <dbReference type="EMBL" id="AOS64545.1"/>
    </source>
</evidence>
<dbReference type="EMBL" id="CP014859">
    <property type="protein sequence ID" value="AOS64545.1"/>
    <property type="molecule type" value="Genomic_DNA"/>
</dbReference>